<feature type="transmembrane region" description="Helical" evidence="9">
    <location>
        <begin position="345"/>
        <end position="365"/>
    </location>
</feature>
<comment type="subcellular location">
    <subcellularLocation>
        <location evidence="1">Cell membrane</location>
        <topology evidence="1">Multi-pass membrane protein</topology>
    </subcellularLocation>
</comment>
<comment type="similarity">
    <text evidence="2">Belongs to the glutamate-gated ion channel (TC 1.A.10.1) family.</text>
</comment>
<dbReference type="SUPFAM" id="SSF53850">
    <property type="entry name" value="Periplasmic binding protein-like II"/>
    <property type="match status" value="1"/>
</dbReference>
<protein>
    <submittedName>
        <fullName evidence="11">Putative ionotropic receptor IR3</fullName>
    </submittedName>
</protein>
<evidence type="ECO:0000256" key="4">
    <source>
        <dbReference type="ARBA" id="ARBA00022692"/>
    </source>
</evidence>
<reference evidence="11" key="1">
    <citation type="submission" date="2015-12" db="EMBL/GenBank/DDBJ databases">
        <authorList>
            <person name="Shamseldin A."/>
            <person name="Moawad H."/>
            <person name="Abd El-Rahim W.M."/>
            <person name="Sadowsky M.J."/>
        </authorList>
    </citation>
    <scope>NUCLEOTIDE SEQUENCE</scope>
</reference>
<dbReference type="InterPro" id="IPR001320">
    <property type="entry name" value="Iontro_rcpt_C"/>
</dbReference>
<accession>A0A1B3B7C4</accession>
<evidence type="ECO:0000259" key="10">
    <source>
        <dbReference type="Pfam" id="PF00060"/>
    </source>
</evidence>
<feature type="transmembrane region" description="Helical" evidence="9">
    <location>
        <begin position="413"/>
        <end position="437"/>
    </location>
</feature>
<dbReference type="InterPro" id="IPR052192">
    <property type="entry name" value="Insect_Ionotropic_Sensory_Rcpt"/>
</dbReference>
<evidence type="ECO:0000313" key="11">
    <source>
        <dbReference type="EMBL" id="AOE48107.1"/>
    </source>
</evidence>
<evidence type="ECO:0000256" key="9">
    <source>
        <dbReference type="SAM" id="Phobius"/>
    </source>
</evidence>
<reference evidence="11" key="2">
    <citation type="journal article" date="2016" name="PLoS ONE">
        <title>Molecular Characterization and Sex Distribution of Chemosensory Receptor Gene Family Based on Transcriptome Analysis of Scaeva pyrastri.</title>
        <authorList>
            <person name="Li X.M."/>
            <person name="Zhu X.Y."/>
            <person name="He P."/>
            <person name="Xu L."/>
            <person name="Sun L."/>
            <person name="Chen L."/>
            <person name="Wang Z.Q."/>
            <person name="Deng D.G."/>
            <person name="Zhang Y.N."/>
        </authorList>
    </citation>
    <scope>NUCLEOTIDE SEQUENCE</scope>
</reference>
<keyword evidence="5 9" id="KW-1133">Transmembrane helix</keyword>
<evidence type="ECO:0000256" key="7">
    <source>
        <dbReference type="ARBA" id="ARBA00023170"/>
    </source>
</evidence>
<evidence type="ECO:0000256" key="1">
    <source>
        <dbReference type="ARBA" id="ARBA00004651"/>
    </source>
</evidence>
<keyword evidence="7 11" id="KW-0675">Receptor</keyword>
<dbReference type="Gene3D" id="1.10.287.70">
    <property type="match status" value="1"/>
</dbReference>
<keyword evidence="6 9" id="KW-0472">Membrane</keyword>
<name>A0A1B3B7C4_SCAPY</name>
<keyword evidence="4 9" id="KW-0812">Transmembrane</keyword>
<dbReference type="GO" id="GO:0050907">
    <property type="term" value="P:detection of chemical stimulus involved in sensory perception"/>
    <property type="evidence" value="ECO:0007669"/>
    <property type="project" value="UniProtKB-ARBA"/>
</dbReference>
<dbReference type="GO" id="GO:0015276">
    <property type="term" value="F:ligand-gated monoatomic ion channel activity"/>
    <property type="evidence" value="ECO:0007669"/>
    <property type="project" value="InterPro"/>
</dbReference>
<evidence type="ECO:0000256" key="3">
    <source>
        <dbReference type="ARBA" id="ARBA00022475"/>
    </source>
</evidence>
<dbReference type="EMBL" id="KU291857">
    <property type="protein sequence ID" value="AOE48107.1"/>
    <property type="molecule type" value="mRNA"/>
</dbReference>
<organism evidence="11">
    <name type="scientific">Scaeva pyrastri</name>
    <name type="common">Hoverfly</name>
    <name type="synonym">Musca pyrastri</name>
    <dbReference type="NCBI Taxonomy" id="219539"/>
    <lineage>
        <taxon>Eukaryota</taxon>
        <taxon>Metazoa</taxon>
        <taxon>Ecdysozoa</taxon>
        <taxon>Arthropoda</taxon>
        <taxon>Hexapoda</taxon>
        <taxon>Insecta</taxon>
        <taxon>Pterygota</taxon>
        <taxon>Neoptera</taxon>
        <taxon>Endopterygota</taxon>
        <taxon>Diptera</taxon>
        <taxon>Brachycera</taxon>
        <taxon>Muscomorpha</taxon>
        <taxon>Syrphoidea</taxon>
        <taxon>Syrphidae</taxon>
        <taxon>Syrphinae</taxon>
        <taxon>Syrphini</taxon>
        <taxon>Scaeva</taxon>
    </lineage>
</organism>
<keyword evidence="3" id="KW-1003">Cell membrane</keyword>
<dbReference type="PANTHER" id="PTHR42643">
    <property type="entry name" value="IONOTROPIC RECEPTOR 20A-RELATED"/>
    <property type="match status" value="1"/>
</dbReference>
<evidence type="ECO:0000256" key="5">
    <source>
        <dbReference type="ARBA" id="ARBA00022989"/>
    </source>
</evidence>
<feature type="domain" description="Ionotropic glutamate receptor C-terminal" evidence="10">
    <location>
        <begin position="343"/>
        <end position="529"/>
    </location>
</feature>
<dbReference type="GO" id="GO:0005886">
    <property type="term" value="C:plasma membrane"/>
    <property type="evidence" value="ECO:0007669"/>
    <property type="project" value="UniProtKB-SubCell"/>
</dbReference>
<feature type="transmembrane region" description="Helical" evidence="9">
    <location>
        <begin position="604"/>
        <end position="626"/>
    </location>
</feature>
<dbReference type="AlphaFoldDB" id="A0A1B3B7C4"/>
<keyword evidence="8" id="KW-0325">Glycoprotein</keyword>
<proteinExistence type="evidence at transcript level"/>
<evidence type="ECO:0000256" key="8">
    <source>
        <dbReference type="ARBA" id="ARBA00023180"/>
    </source>
</evidence>
<evidence type="ECO:0000256" key="6">
    <source>
        <dbReference type="ARBA" id="ARBA00023136"/>
    </source>
</evidence>
<evidence type="ECO:0000256" key="2">
    <source>
        <dbReference type="ARBA" id="ARBA00008685"/>
    </source>
</evidence>
<dbReference type="Pfam" id="PF00060">
    <property type="entry name" value="Lig_chan"/>
    <property type="match status" value="1"/>
</dbReference>
<dbReference type="Gene3D" id="3.40.190.10">
    <property type="entry name" value="Periplasmic binding protein-like II"/>
    <property type="match status" value="1"/>
</dbReference>
<dbReference type="PANTHER" id="PTHR42643:SF33">
    <property type="entry name" value="GLUTAMATE RECEPTOR 2-LIKE PROTEIN"/>
    <property type="match status" value="1"/>
</dbReference>
<sequence>MKPSVGLKVLFLGLILGYGIVCSSEIVEFVQPIKSLLNYLNIPLRVQIMICWNFDVRLEFYRRFSQLDGHNGSRNYQASISDANLMNFPNGILEEHQYLIIVDLNCNQTQRLLFEVGSKLTHRFKWIVLDSVSQLERDSDELILETFKNLEVMPSSEVYCLAKIEEYSGTVIKQVYRKSMEQELILELFGFCTNTTSLNVTRSSHISSIRRRNLEGLKLRASLVLTHNDSTNHLTDGLDRHIDTLSKVNYVLTTQLADFINGDIEFKFVKSWGYMNNESKWSGMIGDLVDNRSDIGASALFFTADRIKFIEYIAMPTPTRSKFVFRSPKLSYTDNVFLLPFDTRVWHAVIALIVVTSVALVFSTWSEFKIKQNEGNTDPGVLHPSALDAFILVFGATCQQGSAVSPRSMTSRIIMFIVFLMLMFLYTSYSANIVALLQSPSRKIQTLNDLLKSRLKLGADDTIFNRYYFTHTSDPVRQQIYQQKILNKDGSENFMTLEEGVELLREGLFAFHMEIGVGYKVVSETFREDEKCALQEIQYLQVIDPWYAIQKNSSYKELLKIGMMRIHEHGLQERENAILYTKKPKCTGGGGKFITASLVDTKPAILTLLWGYLFALAAIFFEILVFRQLMRYRNYAMDNMDSANN</sequence>